<organism evidence="1 2">
    <name type="scientific">Sphenostylis stenocarpa</name>
    <dbReference type="NCBI Taxonomy" id="92480"/>
    <lineage>
        <taxon>Eukaryota</taxon>
        <taxon>Viridiplantae</taxon>
        <taxon>Streptophyta</taxon>
        <taxon>Embryophyta</taxon>
        <taxon>Tracheophyta</taxon>
        <taxon>Spermatophyta</taxon>
        <taxon>Magnoliopsida</taxon>
        <taxon>eudicotyledons</taxon>
        <taxon>Gunneridae</taxon>
        <taxon>Pentapetalae</taxon>
        <taxon>rosids</taxon>
        <taxon>fabids</taxon>
        <taxon>Fabales</taxon>
        <taxon>Fabaceae</taxon>
        <taxon>Papilionoideae</taxon>
        <taxon>50 kb inversion clade</taxon>
        <taxon>NPAAA clade</taxon>
        <taxon>indigoferoid/millettioid clade</taxon>
        <taxon>Phaseoleae</taxon>
        <taxon>Sphenostylis</taxon>
    </lineage>
</organism>
<reference evidence="1" key="1">
    <citation type="submission" date="2023-10" db="EMBL/GenBank/DDBJ databases">
        <authorList>
            <person name="Domelevo Entfellner J.-B."/>
        </authorList>
    </citation>
    <scope>NUCLEOTIDE SEQUENCE</scope>
</reference>
<evidence type="ECO:0000313" key="2">
    <source>
        <dbReference type="Proteomes" id="UP001189624"/>
    </source>
</evidence>
<protein>
    <submittedName>
        <fullName evidence="1">Uncharacterized protein</fullName>
    </submittedName>
</protein>
<dbReference type="AlphaFoldDB" id="A0AA86V5G2"/>
<evidence type="ECO:0000313" key="1">
    <source>
        <dbReference type="EMBL" id="CAJ1933480.1"/>
    </source>
</evidence>
<keyword evidence="2" id="KW-1185">Reference proteome</keyword>
<dbReference type="Proteomes" id="UP001189624">
    <property type="component" value="Chromosome 2"/>
</dbReference>
<proteinExistence type="predicted"/>
<gene>
    <name evidence="1" type="ORF">AYBTSS11_LOCUS6373</name>
</gene>
<accession>A0AA86V5G2</accession>
<name>A0AA86V5G2_9FABA</name>
<dbReference type="EMBL" id="OY731399">
    <property type="protein sequence ID" value="CAJ1933480.1"/>
    <property type="molecule type" value="Genomic_DNA"/>
</dbReference>
<dbReference type="Gramene" id="rna-AYBTSS11_LOCUS6373">
    <property type="protein sequence ID" value="CAJ1933480.1"/>
    <property type="gene ID" value="gene-AYBTSS11_LOCUS6373"/>
</dbReference>
<sequence>MELDVIISQLYRVGGSVSLLHNTRLQKSRHFFAALRFMAVAADSTVLPTISVSHYLGLTKSQRISSTKHHMHD</sequence>